<reference evidence="3" key="2">
    <citation type="submission" date="2020-09" db="EMBL/GenBank/DDBJ databases">
        <authorList>
            <person name="Sun Q."/>
            <person name="Zhou Y."/>
        </authorList>
    </citation>
    <scope>NUCLEOTIDE SEQUENCE</scope>
    <source>
        <strain evidence="3">CGMCC 1.12785</strain>
    </source>
</reference>
<evidence type="ECO:0000256" key="2">
    <source>
        <dbReference type="SAM" id="Phobius"/>
    </source>
</evidence>
<name>A0A8J2XEF6_9MICO</name>
<dbReference type="SUPFAM" id="SSF55961">
    <property type="entry name" value="Bet v1-like"/>
    <property type="match status" value="1"/>
</dbReference>
<feature type="transmembrane region" description="Helical" evidence="2">
    <location>
        <begin position="183"/>
        <end position="207"/>
    </location>
</feature>
<comment type="caution">
    <text evidence="3">The sequence shown here is derived from an EMBL/GenBank/DDBJ whole genome shotgun (WGS) entry which is preliminary data.</text>
</comment>
<organism evidence="3 4">
    <name type="scientific">Sediminivirga luteola</name>
    <dbReference type="NCBI Taxonomy" id="1774748"/>
    <lineage>
        <taxon>Bacteria</taxon>
        <taxon>Bacillati</taxon>
        <taxon>Actinomycetota</taxon>
        <taxon>Actinomycetes</taxon>
        <taxon>Micrococcales</taxon>
        <taxon>Brevibacteriaceae</taxon>
        <taxon>Sediminivirga</taxon>
    </lineage>
</organism>
<dbReference type="EMBL" id="BMFY01000003">
    <property type="protein sequence ID" value="GGA08057.1"/>
    <property type="molecule type" value="Genomic_DNA"/>
</dbReference>
<accession>A0A8J2XEF6</accession>
<protein>
    <recommendedName>
        <fullName evidence="5">Polyketide cyclase/dehydrase/lipid transport protein</fullName>
    </recommendedName>
</protein>
<keyword evidence="2" id="KW-0812">Transmembrane</keyword>
<dbReference type="RefSeq" id="WP_229744926.1">
    <property type="nucleotide sequence ID" value="NZ_BMFY01000003.1"/>
</dbReference>
<reference evidence="3" key="1">
    <citation type="journal article" date="2014" name="Int. J. Syst. Evol. Microbiol.">
        <title>Complete genome sequence of Corynebacterium casei LMG S-19264T (=DSM 44701T), isolated from a smear-ripened cheese.</title>
        <authorList>
            <consortium name="US DOE Joint Genome Institute (JGI-PGF)"/>
            <person name="Walter F."/>
            <person name="Albersmeier A."/>
            <person name="Kalinowski J."/>
            <person name="Ruckert C."/>
        </authorList>
    </citation>
    <scope>NUCLEOTIDE SEQUENCE</scope>
    <source>
        <strain evidence="3">CGMCC 1.12785</strain>
    </source>
</reference>
<feature type="compositionally biased region" description="Basic residues" evidence="1">
    <location>
        <begin position="217"/>
        <end position="230"/>
    </location>
</feature>
<gene>
    <name evidence="3" type="ORF">GCM10011333_08590</name>
</gene>
<evidence type="ECO:0000313" key="4">
    <source>
        <dbReference type="Proteomes" id="UP000616114"/>
    </source>
</evidence>
<feature type="region of interest" description="Disordered" evidence="1">
    <location>
        <begin position="212"/>
        <end position="260"/>
    </location>
</feature>
<proteinExistence type="predicted"/>
<feature type="compositionally biased region" description="Low complexity" evidence="1">
    <location>
        <begin position="242"/>
        <end position="254"/>
    </location>
</feature>
<keyword evidence="2" id="KW-1133">Transmembrane helix</keyword>
<keyword evidence="2" id="KW-0472">Membrane</keyword>
<dbReference type="AlphaFoldDB" id="A0A8J2XEF6"/>
<sequence length="260" mass="28296">MAAGVYVETVIDAGMDRLWQRTQDPRQHARWDLRFGRIVPEEAAQQESAASGSTVRRFRYATTVFPGVTVSGTGVHAGEKHRPDGSRTSVLRFSSAHPLSFIAEGSGYWRYLPSPAGGIVFLTGYDYRPPWGRPGALADRLIFRPLIGWATAWSFDRLRLWLERGITPERSRFHAVAEVITRLAAIALAAFVHPLLAILVLAAAALIPPSPVTPAARRCRRHPDRSRHPGRTGPPQRDLSSAPDAAAPAGAAPGTKETAS</sequence>
<keyword evidence="4" id="KW-1185">Reference proteome</keyword>
<evidence type="ECO:0000313" key="3">
    <source>
        <dbReference type="EMBL" id="GGA08057.1"/>
    </source>
</evidence>
<evidence type="ECO:0008006" key="5">
    <source>
        <dbReference type="Google" id="ProtNLM"/>
    </source>
</evidence>
<evidence type="ECO:0000256" key="1">
    <source>
        <dbReference type="SAM" id="MobiDB-lite"/>
    </source>
</evidence>
<dbReference type="Proteomes" id="UP000616114">
    <property type="component" value="Unassembled WGS sequence"/>
</dbReference>